<dbReference type="KEGG" id="aali:118464345"/>
<evidence type="ECO:0000313" key="2">
    <source>
        <dbReference type="Proteomes" id="UP000069272"/>
    </source>
</evidence>
<protein>
    <submittedName>
        <fullName evidence="1">Uncharacterized protein</fullName>
    </submittedName>
</protein>
<organism evidence="1 2">
    <name type="scientific">Anopheles albimanus</name>
    <name type="common">New world malaria mosquito</name>
    <dbReference type="NCBI Taxonomy" id="7167"/>
    <lineage>
        <taxon>Eukaryota</taxon>
        <taxon>Metazoa</taxon>
        <taxon>Ecdysozoa</taxon>
        <taxon>Arthropoda</taxon>
        <taxon>Hexapoda</taxon>
        <taxon>Insecta</taxon>
        <taxon>Pterygota</taxon>
        <taxon>Neoptera</taxon>
        <taxon>Endopterygota</taxon>
        <taxon>Diptera</taxon>
        <taxon>Nematocera</taxon>
        <taxon>Culicoidea</taxon>
        <taxon>Culicidae</taxon>
        <taxon>Anophelinae</taxon>
        <taxon>Anopheles</taxon>
    </lineage>
</organism>
<dbReference type="RefSeq" id="XP_035787558.1">
    <property type="nucleotide sequence ID" value="XM_035931665.1"/>
</dbReference>
<dbReference type="VEuPathDB" id="VectorBase:AALB20_030277"/>
<keyword evidence="2" id="KW-1185">Reference proteome</keyword>
<proteinExistence type="predicted"/>
<dbReference type="Gene3D" id="2.120.10.30">
    <property type="entry name" value="TolB, C-terminal domain"/>
    <property type="match status" value="1"/>
</dbReference>
<dbReference type="GeneID" id="118464345"/>
<dbReference type="Proteomes" id="UP000069272">
    <property type="component" value="Chromosome 3R"/>
</dbReference>
<accession>A0A182FVQ5</accession>
<reference evidence="1" key="2">
    <citation type="submission" date="2022-08" db="UniProtKB">
        <authorList>
            <consortium name="EnsemblMetazoa"/>
        </authorList>
    </citation>
    <scope>IDENTIFICATION</scope>
    <source>
        <strain evidence="1">STECLA/ALBI9_A</strain>
    </source>
</reference>
<dbReference type="EnsemblMetazoa" id="AALB010640-RA">
    <property type="protein sequence ID" value="AALB010640-PA"/>
    <property type="gene ID" value="AALB010640"/>
</dbReference>
<reference evidence="1 2" key="1">
    <citation type="journal article" date="2017" name="G3 (Bethesda)">
        <title>The Physical Genome Mapping of Anopheles albimanus Corrected Scaffold Misassemblies and Identified Interarm Rearrangements in Genus Anopheles.</title>
        <authorList>
            <person name="Artemov G.N."/>
            <person name="Peery A.N."/>
            <person name="Jiang X."/>
            <person name="Tu Z."/>
            <person name="Stegniy V.N."/>
            <person name="Sharakhova M.V."/>
            <person name="Sharakhov I.V."/>
        </authorList>
    </citation>
    <scope>NUCLEOTIDE SEQUENCE [LARGE SCALE GENOMIC DNA]</scope>
    <source>
        <strain evidence="1 2">ALBI9_A</strain>
    </source>
</reference>
<evidence type="ECO:0000313" key="1">
    <source>
        <dbReference type="EnsemblMetazoa" id="AALB010640-PA"/>
    </source>
</evidence>
<dbReference type="VEuPathDB" id="VectorBase:AALB010640"/>
<sequence>MKCVPVLRVLLCGCGLMLLRSVAAWDLRSIGIDQFAVRHVSLYRNRAFLAIESASTNVTLVEASWPENLPGYNHRPRVLSEDADADTCWSLQGVLCTDVDQLARLWVLSGPGRDARRCPPKLLIRSLLSPQTTAEIQHQFRRDLPPLQTLVVDPIPAADGDTRAFITLHDQDYLLLYSLYKRSTGMLRFEKNDLTTLHPISLSELTIHHNQLYVADTVNDRLFSLPIRNLRQLAFPEEDGIERIILKTTIKYVGQLLGHPRGLRLDCRDNLLYILPRDGAIVVWSAHRSLKAENHRVVFQQSDPIAQIIRGVGGKAWAVSADYVSPATRRHCVKLIV</sequence>
<dbReference type="SUPFAM" id="SSF63829">
    <property type="entry name" value="Calcium-dependent phosphotriesterase"/>
    <property type="match status" value="1"/>
</dbReference>
<dbReference type="InterPro" id="IPR011042">
    <property type="entry name" value="6-blade_b-propeller_TolB-like"/>
</dbReference>
<dbReference type="AlphaFoldDB" id="A0A182FVQ5"/>
<name>A0A182FVQ5_ANOAL</name>